<dbReference type="STRING" id="394096.DB31_1404"/>
<dbReference type="Proteomes" id="UP000028725">
    <property type="component" value="Unassembled WGS sequence"/>
</dbReference>
<sequence length="126" mass="14026">MSLLTALTRNVAETSPNAEDPRLRTRLYSLSRETVWNSVQQVAALQPGWTVTKRDPVEGTLEAEARTRLLKLVEDVTIRVRPASGQRVSVDVLSRSRVGKGDFGTNARRIHRYLEALDGTLAPSRT</sequence>
<dbReference type="AlphaFoldDB" id="A0A085WC75"/>
<reference evidence="1 2" key="1">
    <citation type="submission" date="2014-04" db="EMBL/GenBank/DDBJ databases">
        <title>Genome assembly of Hyalangium minutum DSM 14724.</title>
        <authorList>
            <person name="Sharma G."/>
            <person name="Subramanian S."/>
        </authorList>
    </citation>
    <scope>NUCLEOTIDE SEQUENCE [LARGE SCALE GENOMIC DNA]</scope>
    <source>
        <strain evidence="1 2">DSM 14724</strain>
    </source>
</reference>
<evidence type="ECO:0000313" key="2">
    <source>
        <dbReference type="Proteomes" id="UP000028725"/>
    </source>
</evidence>
<dbReference type="RefSeq" id="WP_044193079.1">
    <property type="nucleotide sequence ID" value="NZ_JMCB01000012.1"/>
</dbReference>
<organism evidence="1 2">
    <name type="scientific">Hyalangium minutum</name>
    <dbReference type="NCBI Taxonomy" id="394096"/>
    <lineage>
        <taxon>Bacteria</taxon>
        <taxon>Pseudomonadati</taxon>
        <taxon>Myxococcota</taxon>
        <taxon>Myxococcia</taxon>
        <taxon>Myxococcales</taxon>
        <taxon>Cystobacterineae</taxon>
        <taxon>Archangiaceae</taxon>
        <taxon>Hyalangium</taxon>
    </lineage>
</organism>
<protein>
    <recommendedName>
        <fullName evidence="3">DUF1499 domain-containing protein</fullName>
    </recommendedName>
</protein>
<dbReference type="Pfam" id="PF07386">
    <property type="entry name" value="DUF1499"/>
    <property type="match status" value="1"/>
</dbReference>
<evidence type="ECO:0008006" key="3">
    <source>
        <dbReference type="Google" id="ProtNLM"/>
    </source>
</evidence>
<gene>
    <name evidence="1" type="ORF">DB31_1404</name>
</gene>
<keyword evidence="2" id="KW-1185">Reference proteome</keyword>
<dbReference type="EMBL" id="JMCB01000012">
    <property type="protein sequence ID" value="KFE65288.1"/>
    <property type="molecule type" value="Genomic_DNA"/>
</dbReference>
<accession>A0A085WC75</accession>
<proteinExistence type="predicted"/>
<name>A0A085WC75_9BACT</name>
<evidence type="ECO:0000313" key="1">
    <source>
        <dbReference type="EMBL" id="KFE65288.1"/>
    </source>
</evidence>
<dbReference type="InterPro" id="IPR010865">
    <property type="entry name" value="DUF1499"/>
</dbReference>
<dbReference type="OrthoDB" id="1523552at2"/>
<comment type="caution">
    <text evidence="1">The sequence shown here is derived from an EMBL/GenBank/DDBJ whole genome shotgun (WGS) entry which is preliminary data.</text>
</comment>